<gene>
    <name evidence="1" type="ORF">SCARUB_03565</name>
</gene>
<dbReference type="EMBL" id="MAYW01000127">
    <property type="protein sequence ID" value="ODS31303.1"/>
    <property type="molecule type" value="Genomic_DNA"/>
</dbReference>
<accession>A0A1E3X6N0</accession>
<dbReference type="AlphaFoldDB" id="A0A1E3X6N0"/>
<name>A0A1E3X6N0_9BACT</name>
<comment type="caution">
    <text evidence="1">The sequence shown here is derived from an EMBL/GenBank/DDBJ whole genome shotgun (WGS) entry which is preliminary data.</text>
</comment>
<dbReference type="Gene3D" id="4.10.1150.10">
    <property type="entry name" value="AF2212/PG0164-like"/>
    <property type="match status" value="1"/>
</dbReference>
<dbReference type="Proteomes" id="UP000094056">
    <property type="component" value="Unassembled WGS sequence"/>
</dbReference>
<organism evidence="1 2">
    <name type="scientific">Candidatus Scalindua rubra</name>
    <dbReference type="NCBI Taxonomy" id="1872076"/>
    <lineage>
        <taxon>Bacteria</taxon>
        <taxon>Pseudomonadati</taxon>
        <taxon>Planctomycetota</taxon>
        <taxon>Candidatus Brocadiia</taxon>
        <taxon>Candidatus Brocadiales</taxon>
        <taxon>Candidatus Scalinduaceae</taxon>
        <taxon>Candidatus Scalindua</taxon>
    </lineage>
</organism>
<reference evidence="1 2" key="1">
    <citation type="submission" date="2016-07" db="EMBL/GenBank/DDBJ databases">
        <title>Draft genome of Scalindua rubra, obtained from a brine-seawater interface in the Red Sea, sheds light on salt adaptation in anammox bacteria.</title>
        <authorList>
            <person name="Speth D.R."/>
            <person name="Lagkouvardos I."/>
            <person name="Wang Y."/>
            <person name="Qian P.-Y."/>
            <person name="Dutilh B.E."/>
            <person name="Jetten M.S."/>
        </authorList>
    </citation>
    <scope>NUCLEOTIDE SEQUENCE [LARGE SCALE GENOMIC DNA]</scope>
    <source>
        <strain evidence="1">BSI-1</strain>
    </source>
</reference>
<dbReference type="InterPro" id="IPR008203">
    <property type="entry name" value="AF2212-like"/>
</dbReference>
<evidence type="ECO:0000313" key="2">
    <source>
        <dbReference type="Proteomes" id="UP000094056"/>
    </source>
</evidence>
<proteinExistence type="predicted"/>
<sequence>MFKTIHAIYKQGILKPLEPIEGIEENTEVKVIVSTEKEVSAPLLRFAGILDEEDANKMIKVIDDEFERINQDEWRD</sequence>
<protein>
    <recommendedName>
        <fullName evidence="3">DUF104 domain-containing protein</fullName>
    </recommendedName>
</protein>
<dbReference type="Pfam" id="PF01954">
    <property type="entry name" value="AF2212-like"/>
    <property type="match status" value="1"/>
</dbReference>
<dbReference type="InterPro" id="IPR024069">
    <property type="entry name" value="AF2212-like_dom_sf"/>
</dbReference>
<evidence type="ECO:0000313" key="1">
    <source>
        <dbReference type="EMBL" id="ODS31303.1"/>
    </source>
</evidence>
<evidence type="ECO:0008006" key="3">
    <source>
        <dbReference type="Google" id="ProtNLM"/>
    </source>
</evidence>
<dbReference type="SUPFAM" id="SSF141694">
    <property type="entry name" value="AF2212/PG0164-like"/>
    <property type="match status" value="1"/>
</dbReference>